<dbReference type="InterPro" id="IPR051054">
    <property type="entry name" value="SorC_transcr_regulators"/>
</dbReference>
<sequence>MLVLSPGASFRPATTTKDVEGGFMTDASKTRPQRASVGEDQIFEMVRRYFLEDESKSDLARHFGISRFQVARLLKEARETGLVMISIRHPAQLSPEMGLDVAAALGIEHAIVVDRIPGSDQSTIEAVAHRLAIVLDDEIKPGQTVGMTWSRVIESMARQIRQLPTCEVVQLAGAIHLTGNRLGSVETIRIIAEAANGTAYPIYAPLVLQEAETARALARQPDIARSLARIEELDIAVVSVGAWRPSGSALYNLLTASEAEEIADKGACGEISGRLFDQHGRAIESELDRRVLGISVDQLRRVPRVIGTGAGAYRAQATIAAAKAGLFNTLIVDRSLAQAILDLAGSFTANA</sequence>
<dbReference type="Gene3D" id="1.10.10.10">
    <property type="entry name" value="Winged helix-like DNA-binding domain superfamily/Winged helix DNA-binding domain"/>
    <property type="match status" value="1"/>
</dbReference>
<dbReference type="InterPro" id="IPR036388">
    <property type="entry name" value="WH-like_DNA-bd_sf"/>
</dbReference>
<dbReference type="GO" id="GO:0003677">
    <property type="term" value="F:DNA binding"/>
    <property type="evidence" value="ECO:0007669"/>
    <property type="project" value="UniProtKB-KW"/>
</dbReference>
<evidence type="ECO:0000313" key="8">
    <source>
        <dbReference type="Proteomes" id="UP000466024"/>
    </source>
</evidence>
<dbReference type="InterPro" id="IPR007324">
    <property type="entry name" value="Sugar-bd_dom_put"/>
</dbReference>
<dbReference type="Gene3D" id="3.40.50.1360">
    <property type="match status" value="1"/>
</dbReference>
<evidence type="ECO:0000313" key="7">
    <source>
        <dbReference type="EMBL" id="KAA0017622.1"/>
    </source>
</evidence>
<gene>
    <name evidence="7" type="ORF">F0A16_13875</name>
</gene>
<dbReference type="EMBL" id="VTPX01000007">
    <property type="protein sequence ID" value="KAA0017622.1"/>
    <property type="molecule type" value="Genomic_DNA"/>
</dbReference>
<comment type="caution">
    <text evidence="7">The sequence shown here is derived from an EMBL/GenBank/DDBJ whole genome shotgun (WGS) entry which is preliminary data.</text>
</comment>
<dbReference type="PANTHER" id="PTHR34294">
    <property type="entry name" value="TRANSCRIPTIONAL REGULATOR-RELATED"/>
    <property type="match status" value="1"/>
</dbReference>
<keyword evidence="8" id="KW-1185">Reference proteome</keyword>
<proteinExistence type="inferred from homology"/>
<feature type="domain" description="Sugar-binding" evidence="6">
    <location>
        <begin position="101"/>
        <end position="341"/>
    </location>
</feature>
<organism evidence="7 8">
    <name type="scientific">Salinicola corii</name>
    <dbReference type="NCBI Taxonomy" id="2606937"/>
    <lineage>
        <taxon>Bacteria</taxon>
        <taxon>Pseudomonadati</taxon>
        <taxon>Pseudomonadota</taxon>
        <taxon>Gammaproteobacteria</taxon>
        <taxon>Oceanospirillales</taxon>
        <taxon>Halomonadaceae</taxon>
        <taxon>Salinicola</taxon>
    </lineage>
</organism>
<comment type="similarity">
    <text evidence="1">Belongs to the SorC transcriptional regulatory family.</text>
</comment>
<keyword evidence="2" id="KW-0805">Transcription regulation</keyword>
<dbReference type="Pfam" id="PF04198">
    <property type="entry name" value="Sugar-bind"/>
    <property type="match status" value="1"/>
</dbReference>
<evidence type="ECO:0000256" key="3">
    <source>
        <dbReference type="ARBA" id="ARBA00023125"/>
    </source>
</evidence>
<evidence type="ECO:0000256" key="5">
    <source>
        <dbReference type="SAM" id="MobiDB-lite"/>
    </source>
</evidence>
<evidence type="ECO:0000256" key="2">
    <source>
        <dbReference type="ARBA" id="ARBA00023015"/>
    </source>
</evidence>
<dbReference type="PANTHER" id="PTHR34294:SF1">
    <property type="entry name" value="TRANSCRIPTIONAL REGULATOR LSRR"/>
    <property type="match status" value="1"/>
</dbReference>
<reference evidence="7 8" key="1">
    <citation type="submission" date="2019-08" db="EMBL/GenBank/DDBJ databases">
        <title>Bioinformatics analysis of the strain L3 and L5.</title>
        <authorList>
            <person name="Li X."/>
        </authorList>
    </citation>
    <scope>NUCLEOTIDE SEQUENCE [LARGE SCALE GENOMIC DNA]</scope>
    <source>
        <strain evidence="7 8">L3</strain>
    </source>
</reference>
<accession>A0A640WBK7</accession>
<name>A0A640WBK7_9GAMM</name>
<keyword evidence="3" id="KW-0238">DNA-binding</keyword>
<feature type="region of interest" description="Disordered" evidence="5">
    <location>
        <begin position="13"/>
        <end position="36"/>
    </location>
</feature>
<dbReference type="Proteomes" id="UP000466024">
    <property type="component" value="Unassembled WGS sequence"/>
</dbReference>
<dbReference type="SUPFAM" id="SSF100950">
    <property type="entry name" value="NagB/RpiA/CoA transferase-like"/>
    <property type="match status" value="1"/>
</dbReference>
<dbReference type="InterPro" id="IPR037171">
    <property type="entry name" value="NagB/RpiA_transferase-like"/>
</dbReference>
<keyword evidence="4" id="KW-0804">Transcription</keyword>
<dbReference type="GO" id="GO:0030246">
    <property type="term" value="F:carbohydrate binding"/>
    <property type="evidence" value="ECO:0007669"/>
    <property type="project" value="InterPro"/>
</dbReference>
<protein>
    <submittedName>
        <fullName evidence="7">Cro/Cl family transcriptional regulator</fullName>
    </submittedName>
</protein>
<evidence type="ECO:0000256" key="4">
    <source>
        <dbReference type="ARBA" id="ARBA00023163"/>
    </source>
</evidence>
<evidence type="ECO:0000259" key="6">
    <source>
        <dbReference type="Pfam" id="PF04198"/>
    </source>
</evidence>
<evidence type="ECO:0000256" key="1">
    <source>
        <dbReference type="ARBA" id="ARBA00010466"/>
    </source>
</evidence>
<dbReference type="AlphaFoldDB" id="A0A640WBK7"/>